<feature type="region of interest" description="Disordered" evidence="1">
    <location>
        <begin position="1"/>
        <end position="30"/>
    </location>
</feature>
<name>A0A1S3A4P0_ERIEU</name>
<gene>
    <name evidence="3 4" type="primary">FAM217B</name>
</gene>
<dbReference type="FunCoup" id="A0A1S3A4P0">
    <property type="interactions" value="901"/>
</dbReference>
<dbReference type="Proteomes" id="UP001652624">
    <property type="component" value="Chromosome 1"/>
</dbReference>
<dbReference type="CTD" id="63939"/>
<dbReference type="RefSeq" id="XP_007529297.1">
    <property type="nucleotide sequence ID" value="XM_007529235.2"/>
</dbReference>
<dbReference type="PANTHER" id="PTHR22145">
    <property type="entry name" value="SI:CH211-266K22.6"/>
    <property type="match status" value="1"/>
</dbReference>
<feature type="region of interest" description="Disordered" evidence="1">
    <location>
        <begin position="198"/>
        <end position="226"/>
    </location>
</feature>
<sequence>MNVGPSWNKAQHSKNFSGKGQNKSQVPRMCSHLKSSLEGASLPMEGELKEVISPQGKPGKGLFSFQCQGTSGNKLFLEFQSMKIIKEDTDQDSASDLSDSERVPIVPSPLTPPELILRAEEIDPLCFDLHADQAQSRPEYQYPDFLPPPLNSWNISNMVGFLNTESRPGPGASRIGGAVGKYVDRLLQLEWLQAQTVQGERAKGIKSRPSTAPGTSAPLKSPGRSKLLTSTLSKSHQEVLSKSGSSRKKVFHQEELHPSYYTFETSSKSVHMLSSSKLCAQKVPFEMRTDDKRKKSSKSTRLQHWDMPSSDSKIESNGNIRIPRPSAMILDPTDSCKASRTQAYSNTKKKGNTNNCVHSTLSNEKKLKTNGVKQSTYKFK</sequence>
<evidence type="ECO:0000313" key="3">
    <source>
        <dbReference type="RefSeq" id="XP_007529297.1"/>
    </source>
</evidence>
<reference evidence="2 4" key="2">
    <citation type="submission" date="2025-05" db="UniProtKB">
        <authorList>
            <consortium name="RefSeq"/>
        </authorList>
    </citation>
    <scope>NUCLEOTIDE SEQUENCE [LARGE SCALE GENOMIC DNA]</scope>
</reference>
<feature type="compositionally biased region" description="Polar residues" evidence="1">
    <location>
        <begin position="8"/>
        <end position="25"/>
    </location>
</feature>
<evidence type="ECO:0000313" key="2">
    <source>
        <dbReference type="Proteomes" id="UP001652624"/>
    </source>
</evidence>
<feature type="compositionally biased region" description="Polar residues" evidence="1">
    <location>
        <begin position="309"/>
        <end position="319"/>
    </location>
</feature>
<dbReference type="eggNOG" id="ENOG502R40C">
    <property type="taxonomic scope" value="Eukaryota"/>
</dbReference>
<accession>A0A1S3A4P0</accession>
<evidence type="ECO:0000313" key="4">
    <source>
        <dbReference type="RefSeq" id="XP_060036456.1"/>
    </source>
</evidence>
<dbReference type="PANTHER" id="PTHR22145:SF3">
    <property type="entry name" value="PROTEIN FAM217B"/>
    <property type="match status" value="1"/>
</dbReference>
<protein>
    <submittedName>
        <fullName evidence="3 4">Protein FAM217B</fullName>
    </submittedName>
</protein>
<dbReference type="InterPro" id="IPR029266">
    <property type="entry name" value="FAM217"/>
</dbReference>
<feature type="compositionally biased region" description="Polar residues" evidence="1">
    <location>
        <begin position="336"/>
        <end position="359"/>
    </location>
</feature>
<feature type="region of interest" description="Disordered" evidence="1">
    <location>
        <begin position="288"/>
        <end position="359"/>
    </location>
</feature>
<keyword evidence="2" id="KW-1185">Reference proteome</keyword>
<dbReference type="Pfam" id="PF15344">
    <property type="entry name" value="FAM217"/>
    <property type="match status" value="1"/>
</dbReference>
<dbReference type="RefSeq" id="XP_060036456.1">
    <property type="nucleotide sequence ID" value="XM_060180473.1"/>
</dbReference>
<dbReference type="InParanoid" id="A0A1S3A4P0"/>
<feature type="region of interest" description="Disordered" evidence="1">
    <location>
        <begin position="88"/>
        <end position="109"/>
    </location>
</feature>
<evidence type="ECO:0000256" key="1">
    <source>
        <dbReference type="SAM" id="MobiDB-lite"/>
    </source>
</evidence>
<dbReference type="OrthoDB" id="10027339at2759"/>
<reference evidence="3" key="1">
    <citation type="submission" date="2025-04" db="UniProtKB">
        <authorList>
            <consortium name="RefSeq"/>
        </authorList>
    </citation>
    <scope>IDENTIFICATION</scope>
</reference>
<organism evidence="2 3">
    <name type="scientific">Erinaceus europaeus</name>
    <name type="common">Western European hedgehog</name>
    <dbReference type="NCBI Taxonomy" id="9365"/>
    <lineage>
        <taxon>Eukaryota</taxon>
        <taxon>Metazoa</taxon>
        <taxon>Chordata</taxon>
        <taxon>Craniata</taxon>
        <taxon>Vertebrata</taxon>
        <taxon>Euteleostomi</taxon>
        <taxon>Mammalia</taxon>
        <taxon>Eutheria</taxon>
        <taxon>Laurasiatheria</taxon>
        <taxon>Eulipotyphla</taxon>
        <taxon>Erinaceidae</taxon>
        <taxon>Erinaceinae</taxon>
        <taxon>Erinaceus</taxon>
    </lineage>
</organism>
<proteinExistence type="predicted"/>
<dbReference type="GeneID" id="103119000"/>
<dbReference type="AlphaFoldDB" id="A0A1S3A4P0"/>